<name>A0A839SXD0_9PROT</name>
<evidence type="ECO:0000256" key="4">
    <source>
        <dbReference type="ARBA" id="ARBA00022839"/>
    </source>
</evidence>
<accession>A0A839SXD0</accession>
<organism evidence="10 11">
    <name type="scientific">Limibacillus halophilus</name>
    <dbReference type="NCBI Taxonomy" id="1579333"/>
    <lineage>
        <taxon>Bacteria</taxon>
        <taxon>Pseudomonadati</taxon>
        <taxon>Pseudomonadota</taxon>
        <taxon>Alphaproteobacteria</taxon>
        <taxon>Rhodospirillales</taxon>
        <taxon>Rhodovibrionaceae</taxon>
        <taxon>Limibacillus</taxon>
    </lineage>
</organism>
<proteinExistence type="inferred from homology"/>
<comment type="caution">
    <text evidence="10">The sequence shown here is derived from an EMBL/GenBank/DDBJ whole genome shotgun (WGS) entry which is preliminary data.</text>
</comment>
<dbReference type="HAMAP" id="MF_00378">
    <property type="entry name" value="Exonuc_7_L"/>
    <property type="match status" value="1"/>
</dbReference>
<dbReference type="Pfam" id="PF13742">
    <property type="entry name" value="tRNA_anti_2"/>
    <property type="match status" value="1"/>
</dbReference>
<comment type="subunit">
    <text evidence="5">Heterooligomer composed of large and small subunits.</text>
</comment>
<reference evidence="10 11" key="1">
    <citation type="submission" date="2020-08" db="EMBL/GenBank/DDBJ databases">
        <title>Genomic Encyclopedia of Type Strains, Phase III (KMG-III): the genomes of soil and plant-associated and newly described type strains.</title>
        <authorList>
            <person name="Whitman W."/>
        </authorList>
    </citation>
    <scope>NUCLEOTIDE SEQUENCE [LARGE SCALE GENOMIC DNA]</scope>
    <source>
        <strain evidence="10 11">CECT 8803</strain>
    </source>
</reference>
<keyword evidence="4 5" id="KW-0269">Exonuclease</keyword>
<evidence type="ECO:0000259" key="8">
    <source>
        <dbReference type="Pfam" id="PF02601"/>
    </source>
</evidence>
<evidence type="ECO:0000313" key="11">
    <source>
        <dbReference type="Proteomes" id="UP000581135"/>
    </source>
</evidence>
<dbReference type="GO" id="GO:0009318">
    <property type="term" value="C:exodeoxyribonuclease VII complex"/>
    <property type="evidence" value="ECO:0007669"/>
    <property type="project" value="UniProtKB-UniRule"/>
</dbReference>
<evidence type="ECO:0000256" key="1">
    <source>
        <dbReference type="ARBA" id="ARBA00022490"/>
    </source>
</evidence>
<comment type="similarity">
    <text evidence="5 6">Belongs to the XseA family.</text>
</comment>
<keyword evidence="1 5" id="KW-0963">Cytoplasm</keyword>
<gene>
    <name evidence="5" type="primary">xseA</name>
    <name evidence="10" type="ORF">FHR98_003039</name>
</gene>
<evidence type="ECO:0000256" key="3">
    <source>
        <dbReference type="ARBA" id="ARBA00022801"/>
    </source>
</evidence>
<dbReference type="GO" id="GO:0008855">
    <property type="term" value="F:exodeoxyribonuclease VII activity"/>
    <property type="evidence" value="ECO:0007669"/>
    <property type="project" value="UniProtKB-UniRule"/>
</dbReference>
<feature type="region of interest" description="Disordered" evidence="7">
    <location>
        <begin position="471"/>
        <end position="505"/>
    </location>
</feature>
<dbReference type="Pfam" id="PF02601">
    <property type="entry name" value="Exonuc_VII_L"/>
    <property type="match status" value="1"/>
</dbReference>
<comment type="function">
    <text evidence="5">Bidirectionally degrades single-stranded DNA into large acid-insoluble oligonucleotides, which are then degraded further into small acid-soluble oligonucleotides.</text>
</comment>
<evidence type="ECO:0000256" key="2">
    <source>
        <dbReference type="ARBA" id="ARBA00022722"/>
    </source>
</evidence>
<protein>
    <recommendedName>
        <fullName evidence="5">Exodeoxyribonuclease 7 large subunit</fullName>
        <ecNumber evidence="5">3.1.11.6</ecNumber>
    </recommendedName>
    <alternativeName>
        <fullName evidence="5">Exodeoxyribonuclease VII large subunit</fullName>
        <shortName evidence="5">Exonuclease VII large subunit</shortName>
    </alternativeName>
</protein>
<evidence type="ECO:0000259" key="9">
    <source>
        <dbReference type="Pfam" id="PF13742"/>
    </source>
</evidence>
<dbReference type="AlphaFoldDB" id="A0A839SXD0"/>
<dbReference type="Proteomes" id="UP000581135">
    <property type="component" value="Unassembled WGS sequence"/>
</dbReference>
<feature type="domain" description="OB-fold nucleic acid binding" evidence="9">
    <location>
        <begin position="18"/>
        <end position="111"/>
    </location>
</feature>
<evidence type="ECO:0000256" key="6">
    <source>
        <dbReference type="RuleBase" id="RU004355"/>
    </source>
</evidence>
<keyword evidence="11" id="KW-1185">Reference proteome</keyword>
<dbReference type="GO" id="GO:0006308">
    <property type="term" value="P:DNA catabolic process"/>
    <property type="evidence" value="ECO:0007669"/>
    <property type="project" value="UniProtKB-UniRule"/>
</dbReference>
<evidence type="ECO:0000313" key="10">
    <source>
        <dbReference type="EMBL" id="MBB3066729.1"/>
    </source>
</evidence>
<comment type="subcellular location">
    <subcellularLocation>
        <location evidence="5 6">Cytoplasm</location>
    </subcellularLocation>
</comment>
<evidence type="ECO:0000256" key="5">
    <source>
        <dbReference type="HAMAP-Rule" id="MF_00378"/>
    </source>
</evidence>
<dbReference type="NCBIfam" id="TIGR00237">
    <property type="entry name" value="xseA"/>
    <property type="match status" value="1"/>
</dbReference>
<dbReference type="EC" id="3.1.11.6" evidence="5"/>
<dbReference type="InterPro" id="IPR025824">
    <property type="entry name" value="OB-fold_nuc-bd_dom"/>
</dbReference>
<evidence type="ECO:0000256" key="7">
    <source>
        <dbReference type="SAM" id="MobiDB-lite"/>
    </source>
</evidence>
<dbReference type="GO" id="GO:0005737">
    <property type="term" value="C:cytoplasm"/>
    <property type="evidence" value="ECO:0007669"/>
    <property type="project" value="UniProtKB-SubCell"/>
</dbReference>
<dbReference type="InterPro" id="IPR020579">
    <property type="entry name" value="Exonuc_VII_lsu_C"/>
</dbReference>
<dbReference type="PANTHER" id="PTHR30008">
    <property type="entry name" value="EXODEOXYRIBONUCLEASE 7 LARGE SUBUNIT"/>
    <property type="match status" value="1"/>
</dbReference>
<sequence>MSDLSDQASPLSSNLPEFSVSELSQAVKKVVEGTFEHVRVRGEISRPSFPASGHCYFRLKDENAVLDAVCWRGVLGRLSVRPEDGLEVVATGRMTTYPGKSSYQLVIDQIEVAGEGALLKLLEERKRKLAAEGLFAEERKRRLPYLPNVIGVVTSPSGAVIRDILHRLHDRFPSHVLVWPVPVQGETAAPLIAAAIEGFNKLRPGGALPRPDLLIVARGGGSLEDLWAFNEEIVVRAAAESAIPLIAAVGHETDTTLIDHAADRRAPTPTAAAEMAVPVRSDLIEQVAALESRMLAAGSRGLRQRREFLDGLGRGLVHPGRMLEERSQRLDDMGERLGRALLGSLERRAGVLREWSARLPHPRQQLSQAAREVADWHKRLARLQYRLTEPHERALAQLDPGRRINRAWSLRVQDTRQKLDSFGRLLESYSYRNVLQRGFAVLRAGGKVVTDAASVGSGMALDIEMRDGRLQAMTVGSGSGGTPDKTPTKSSRKKPRNEDDQGTLL</sequence>
<dbReference type="EMBL" id="JACHXA010000010">
    <property type="protein sequence ID" value="MBB3066729.1"/>
    <property type="molecule type" value="Genomic_DNA"/>
</dbReference>
<dbReference type="CDD" id="cd04489">
    <property type="entry name" value="ExoVII_LU_OBF"/>
    <property type="match status" value="1"/>
</dbReference>
<comment type="catalytic activity">
    <reaction evidence="5 6">
        <text>Exonucleolytic cleavage in either 5'- to 3'- or 3'- to 5'-direction to yield nucleoside 5'-phosphates.</text>
        <dbReference type="EC" id="3.1.11.6"/>
    </reaction>
</comment>
<dbReference type="InterPro" id="IPR003753">
    <property type="entry name" value="Exonuc_VII_L"/>
</dbReference>
<dbReference type="RefSeq" id="WP_183417556.1">
    <property type="nucleotide sequence ID" value="NZ_JACHXA010000010.1"/>
</dbReference>
<feature type="domain" description="Exonuclease VII large subunit C-terminal" evidence="8">
    <location>
        <begin position="134"/>
        <end position="472"/>
    </location>
</feature>
<dbReference type="GO" id="GO:0003676">
    <property type="term" value="F:nucleic acid binding"/>
    <property type="evidence" value="ECO:0007669"/>
    <property type="project" value="InterPro"/>
</dbReference>
<dbReference type="PANTHER" id="PTHR30008:SF0">
    <property type="entry name" value="EXODEOXYRIBONUCLEASE 7 LARGE SUBUNIT"/>
    <property type="match status" value="1"/>
</dbReference>
<keyword evidence="3 5" id="KW-0378">Hydrolase</keyword>
<keyword evidence="2 5" id="KW-0540">Nuclease</keyword>